<feature type="non-terminal residue" evidence="1">
    <location>
        <position position="1"/>
    </location>
</feature>
<protein>
    <submittedName>
        <fullName evidence="1">Uncharacterized protein</fullName>
    </submittedName>
</protein>
<dbReference type="Proteomes" id="UP000053820">
    <property type="component" value="Unassembled WGS sequence"/>
</dbReference>
<evidence type="ECO:0000313" key="2">
    <source>
        <dbReference type="Proteomes" id="UP000053820"/>
    </source>
</evidence>
<dbReference type="EMBL" id="KN839987">
    <property type="protein sequence ID" value="KIJ58107.1"/>
    <property type="molecule type" value="Genomic_DNA"/>
</dbReference>
<organism evidence="1 2">
    <name type="scientific">Hydnomerulius pinastri MD-312</name>
    <dbReference type="NCBI Taxonomy" id="994086"/>
    <lineage>
        <taxon>Eukaryota</taxon>
        <taxon>Fungi</taxon>
        <taxon>Dikarya</taxon>
        <taxon>Basidiomycota</taxon>
        <taxon>Agaricomycotina</taxon>
        <taxon>Agaricomycetes</taxon>
        <taxon>Agaricomycetidae</taxon>
        <taxon>Boletales</taxon>
        <taxon>Boletales incertae sedis</taxon>
        <taxon>Leucogyrophana</taxon>
    </lineage>
</organism>
<name>A0A0C9W731_9AGAM</name>
<dbReference type="HOGENOM" id="CLU_199929_0_0_1"/>
<gene>
    <name evidence="1" type="ORF">HYDPIDRAFT_119979</name>
</gene>
<accession>A0A0C9W731</accession>
<evidence type="ECO:0000313" key="1">
    <source>
        <dbReference type="EMBL" id="KIJ58107.1"/>
    </source>
</evidence>
<reference evidence="1 2" key="1">
    <citation type="submission" date="2014-04" db="EMBL/GenBank/DDBJ databases">
        <title>Evolutionary Origins and Diversification of the Mycorrhizal Mutualists.</title>
        <authorList>
            <consortium name="DOE Joint Genome Institute"/>
            <consortium name="Mycorrhizal Genomics Consortium"/>
            <person name="Kohler A."/>
            <person name="Kuo A."/>
            <person name="Nagy L.G."/>
            <person name="Floudas D."/>
            <person name="Copeland A."/>
            <person name="Barry K.W."/>
            <person name="Cichocki N."/>
            <person name="Veneault-Fourrey C."/>
            <person name="LaButti K."/>
            <person name="Lindquist E.A."/>
            <person name="Lipzen A."/>
            <person name="Lundell T."/>
            <person name="Morin E."/>
            <person name="Murat C."/>
            <person name="Riley R."/>
            <person name="Ohm R."/>
            <person name="Sun H."/>
            <person name="Tunlid A."/>
            <person name="Henrissat B."/>
            <person name="Grigoriev I.V."/>
            <person name="Hibbett D.S."/>
            <person name="Martin F."/>
        </authorList>
    </citation>
    <scope>NUCLEOTIDE SEQUENCE [LARGE SCALE GENOMIC DNA]</scope>
    <source>
        <strain evidence="1 2">MD-312</strain>
    </source>
</reference>
<sequence length="54" mass="6074">TSTRENLRVTRVHTKSLQLRKSRAVRAEGGDGNPKCFELTGTGCVFVYVFPTCW</sequence>
<dbReference type="AlphaFoldDB" id="A0A0C9W731"/>
<keyword evidence="2" id="KW-1185">Reference proteome</keyword>
<proteinExistence type="predicted"/>
<feature type="non-terminal residue" evidence="1">
    <location>
        <position position="54"/>
    </location>
</feature>